<dbReference type="InterPro" id="IPR019787">
    <property type="entry name" value="Znf_PHD-finger"/>
</dbReference>
<feature type="compositionally biased region" description="Acidic residues" evidence="6">
    <location>
        <begin position="516"/>
        <end position="541"/>
    </location>
</feature>
<dbReference type="PROSITE" id="PS51038">
    <property type="entry name" value="BAH"/>
    <property type="match status" value="1"/>
</dbReference>
<dbReference type="CDD" id="cd15497">
    <property type="entry name" value="PHD1_Snt2p_like"/>
    <property type="match status" value="1"/>
</dbReference>
<feature type="compositionally biased region" description="Polar residues" evidence="6">
    <location>
        <begin position="1327"/>
        <end position="1354"/>
    </location>
</feature>
<dbReference type="PANTHER" id="PTHR47672:SF1">
    <property type="entry name" value="E3 UBIQUITIN-PROTEIN LIGASE SNT2"/>
    <property type="match status" value="1"/>
</dbReference>
<feature type="region of interest" description="Disordered" evidence="6">
    <location>
        <begin position="1696"/>
        <end position="1749"/>
    </location>
</feature>
<feature type="region of interest" description="Disordered" evidence="6">
    <location>
        <begin position="1327"/>
        <end position="1355"/>
    </location>
</feature>
<keyword evidence="2 5" id="KW-0863">Zinc-finger</keyword>
<evidence type="ECO:0000256" key="3">
    <source>
        <dbReference type="ARBA" id="ARBA00022833"/>
    </source>
</evidence>
<dbReference type="SMART" id="SM00439">
    <property type="entry name" value="BAH"/>
    <property type="match status" value="1"/>
</dbReference>
<dbReference type="PANTHER" id="PTHR47672">
    <property type="entry name" value="E3 UBIQUITIN-PROTEIN LIGASE SNT2"/>
    <property type="match status" value="1"/>
</dbReference>
<evidence type="ECO:0000259" key="8">
    <source>
        <dbReference type="PROSITE" id="PS51038"/>
    </source>
</evidence>
<feature type="domain" description="ELM2" evidence="9">
    <location>
        <begin position="588"/>
        <end position="754"/>
    </location>
</feature>
<dbReference type="GO" id="GO:0004842">
    <property type="term" value="F:ubiquitin-protein transferase activity"/>
    <property type="evidence" value="ECO:0007669"/>
    <property type="project" value="TreeGrafter"/>
</dbReference>
<dbReference type="Proteomes" id="UP000799428">
    <property type="component" value="Unassembled WGS sequence"/>
</dbReference>
<dbReference type="GO" id="GO:0003682">
    <property type="term" value="F:chromatin binding"/>
    <property type="evidence" value="ECO:0007669"/>
    <property type="project" value="InterPro"/>
</dbReference>
<feature type="compositionally biased region" description="Polar residues" evidence="6">
    <location>
        <begin position="1736"/>
        <end position="1749"/>
    </location>
</feature>
<dbReference type="InterPro" id="IPR001025">
    <property type="entry name" value="BAH_dom"/>
</dbReference>
<dbReference type="Pfam" id="PF00628">
    <property type="entry name" value="PHD"/>
    <property type="match status" value="1"/>
</dbReference>
<feature type="compositionally biased region" description="Low complexity" evidence="6">
    <location>
        <begin position="233"/>
        <end position="246"/>
    </location>
</feature>
<evidence type="ECO:0000256" key="4">
    <source>
        <dbReference type="ARBA" id="ARBA00023242"/>
    </source>
</evidence>
<dbReference type="InterPro" id="IPR034732">
    <property type="entry name" value="EPHD"/>
</dbReference>
<feature type="compositionally biased region" description="Pro residues" evidence="6">
    <location>
        <begin position="1637"/>
        <end position="1648"/>
    </location>
</feature>
<dbReference type="GO" id="GO:0036205">
    <property type="term" value="P:histone catabolic process"/>
    <property type="evidence" value="ECO:0007669"/>
    <property type="project" value="TreeGrafter"/>
</dbReference>
<feature type="compositionally biased region" description="Low complexity" evidence="6">
    <location>
        <begin position="1568"/>
        <end position="1577"/>
    </location>
</feature>
<feature type="region of interest" description="Disordered" evidence="6">
    <location>
        <begin position="1"/>
        <end position="263"/>
    </location>
</feature>
<organism evidence="11 12">
    <name type="scientific">Pleomassaria siparia CBS 279.74</name>
    <dbReference type="NCBI Taxonomy" id="1314801"/>
    <lineage>
        <taxon>Eukaryota</taxon>
        <taxon>Fungi</taxon>
        <taxon>Dikarya</taxon>
        <taxon>Ascomycota</taxon>
        <taxon>Pezizomycotina</taxon>
        <taxon>Dothideomycetes</taxon>
        <taxon>Pleosporomycetidae</taxon>
        <taxon>Pleosporales</taxon>
        <taxon>Pleomassariaceae</taxon>
        <taxon>Pleomassaria</taxon>
    </lineage>
</organism>
<feature type="compositionally biased region" description="Gly residues" evidence="6">
    <location>
        <begin position="1"/>
        <end position="10"/>
    </location>
</feature>
<dbReference type="SUPFAM" id="SSF57903">
    <property type="entry name" value="FYVE/PHD zinc finger"/>
    <property type="match status" value="2"/>
</dbReference>
<dbReference type="InterPro" id="IPR013083">
    <property type="entry name" value="Znf_RING/FYVE/PHD"/>
</dbReference>
<feature type="compositionally biased region" description="Polar residues" evidence="6">
    <location>
        <begin position="91"/>
        <end position="103"/>
    </location>
</feature>
<dbReference type="InterPro" id="IPR043151">
    <property type="entry name" value="BAH_sf"/>
</dbReference>
<feature type="compositionally biased region" description="Pro residues" evidence="6">
    <location>
        <begin position="1508"/>
        <end position="1529"/>
    </location>
</feature>
<feature type="compositionally biased region" description="Polar residues" evidence="6">
    <location>
        <begin position="146"/>
        <end position="156"/>
    </location>
</feature>
<evidence type="ECO:0008006" key="13">
    <source>
        <dbReference type="Google" id="ProtNLM"/>
    </source>
</evidence>
<evidence type="ECO:0000313" key="11">
    <source>
        <dbReference type="EMBL" id="KAF2707523.1"/>
    </source>
</evidence>
<dbReference type="InterPro" id="IPR029617">
    <property type="entry name" value="Snt2"/>
</dbReference>
<dbReference type="GO" id="GO:0008270">
    <property type="term" value="F:zinc ion binding"/>
    <property type="evidence" value="ECO:0007669"/>
    <property type="project" value="UniProtKB-KW"/>
</dbReference>
<evidence type="ECO:0000259" key="9">
    <source>
        <dbReference type="PROSITE" id="PS51156"/>
    </source>
</evidence>
<dbReference type="FunFam" id="2.30.30.490:FF:000018">
    <property type="entry name" value="Lid2 complex component snt2"/>
    <property type="match status" value="1"/>
</dbReference>
<feature type="compositionally biased region" description="Low complexity" evidence="6">
    <location>
        <begin position="179"/>
        <end position="196"/>
    </location>
</feature>
<dbReference type="InterPro" id="IPR001965">
    <property type="entry name" value="Znf_PHD"/>
</dbReference>
<evidence type="ECO:0000259" key="7">
    <source>
        <dbReference type="PROSITE" id="PS50016"/>
    </source>
</evidence>
<sequence length="1749" mass="192622">MVDVRNGGGEASSFKAVNHHTIGPARNQDHAQSNAPSPAAATAAEDMPPSKPHSKASTRNSTPAAVPADLRQTAQTTNGVLSVPEQPPQSQPMTATTSNSSHPSAKEAKEAKDVTAAPYGTRSRKRPGTSRINYAEDVEMDFEMSQAATNGTSSGPPSRDSLAAENVQSAAGVGGKKGSGAVQGNAPPWGNAGPNPKDVPPNLNIPGTSTFAANPTTTPAQPAQPPKRRKNAAGHATNGNHANAAAPSQVAVRRANNATPAANWARESNMMTFAKSGAFLRDGRLEADDGQVLSVNDQVYLVCEPPGEPYYLCRIMEFIHVDGNPNSRIDSMRVNWFYRPRDVQRYNNDTRLVYATMHSDICPIASLRGRCTIKHRTEIDDLDEYRKVKNSFWFNQVFDRFIHRWYDVIPTSSVINVPEKVKRALDERWKYICLETSRVKELTSAVKSCKRCVGFCATNDSVECAVCRNTYHMNCVRPPLLKKPSRGFAWACGPCSRAQEKKLEARRTPLVGAGNDEGEDEEHIDEEEEDAGGDSTPDPDDSENHVDLHPGTQAEIALAKMWPMRYLGIHCRVEDALQYDDRAIYPRASSRLGPRHQANVNVWHGRPVELVKPAEIKKRYVKAAGHKKDTKLSKETVAAMEADKLEKAKRPKWVMDEPPGYVRRGEDLPNKDSKCTAELIFKMRPLGVHSPRGEDDAPTTTPEQTKAYMERAKALANELGVQPWATNFLDKCLALFTKNNFDAEAALKQVKKLDRRKDLKEPELTKEEEKKWNEGVAKYGSEIRSVRLHVKPTMFYGDAVRYYYMWKKTAKGRGIWGSYSNRKGRNKKMEAADHAPGPSGRLVDDIADDHDDSAFDNEKAAHRKRVFQCKFCTSRHSRQWRRAPGAVPGQMVPPDGRSKDKSTGFVVALCQRCANLWRKYAVKWENTDEIAKKVAQGGGKAWKRRIDEELLREVFAATSDPGTANGTPEYADMPLAPVHPGPEPPKKKQKIASTAAADSGASTPVAEVVAKKKEKEKPPPPPPRAPTPPPIPALPRLKALPCVVCRQIEGPRLECAACRLTVHKSCYGVEELRHAKWFCDTCKNDKKECVSYNYECVLCPHKATEQDFYEPPKVSHKKKTDREREKERLEKELVDKARDEYRQKQEEKGRPTFPRAPLKRTADNNWVHVYCALWLPEIKFSSASRLDMVEGIGAPTLRYDPVCKVCKSNQGACVSCQQCHANFHVGCAHNAGYIFGFDVTPIKATRRDAVSTVTINGETGSMTAAIWCKEHTPKTRIHLMNEEVEGADMNALQLFAREFKQADLTLTGTARKANLVDQSTRVVPQVSVPAQSNRRTSTVANHTPTSARGRQSNAGLLIKEEKEASAEASVLKAGRKCDRCDINASPRWWKLDESTPPLKDACRTADGPAATSGPETNGTNSIPSESAPHHNLSTIVNDYVDHTVVDAPPKVSPEPLAQLRLDTDVEVVRSVSYLCQKCHWKKLNVPDEPAQRERSQSVLPEPSQLPVRSPPVPSYAPPPQPPPSLPPTLPMDGSWLPDAQPIPHQHQPPPLPTWHGSGPQPPPPPPNLHGHPSHGPAPHGPPSHPLHNGYGYPPGPPMGHPQPFHSPYTPMHQTNGYSAYSGPPVHTSMPPTSFNGYPPPPHPPPSNGPAPLHLNNGAMMVNGMHSPRVPFSPTHSHGHNVSRALESPFNAPTQMAHYPPMHHGSPTPGHRPSTPRDTVMRDAPVVTAPPEKRISTGASASPSLRNLLH</sequence>
<feature type="compositionally biased region" description="Pro residues" evidence="6">
    <location>
        <begin position="1019"/>
        <end position="1032"/>
    </location>
</feature>
<evidence type="ECO:0000259" key="10">
    <source>
        <dbReference type="PROSITE" id="PS51805"/>
    </source>
</evidence>
<dbReference type="PROSITE" id="PS51156">
    <property type="entry name" value="ELM2"/>
    <property type="match status" value="1"/>
</dbReference>
<feature type="compositionally biased region" description="Polar residues" evidence="6">
    <location>
        <begin position="1413"/>
        <end position="1424"/>
    </location>
</feature>
<dbReference type="EMBL" id="MU005773">
    <property type="protein sequence ID" value="KAF2707523.1"/>
    <property type="molecule type" value="Genomic_DNA"/>
</dbReference>
<keyword evidence="12" id="KW-1185">Reference proteome</keyword>
<keyword evidence="4" id="KW-0539">Nucleus</keyword>
<evidence type="ECO:0000256" key="1">
    <source>
        <dbReference type="ARBA" id="ARBA00022723"/>
    </source>
</evidence>
<feature type="compositionally biased region" description="Low complexity" evidence="6">
    <location>
        <begin position="31"/>
        <end position="47"/>
    </location>
</feature>
<feature type="compositionally biased region" description="Low complexity" evidence="6">
    <location>
        <begin position="208"/>
        <end position="221"/>
    </location>
</feature>
<evidence type="ECO:0000256" key="2">
    <source>
        <dbReference type="ARBA" id="ARBA00022771"/>
    </source>
</evidence>
<feature type="compositionally biased region" description="Basic and acidic residues" evidence="6">
    <location>
        <begin position="104"/>
        <end position="113"/>
    </location>
</feature>
<evidence type="ECO:0000256" key="6">
    <source>
        <dbReference type="SAM" id="MobiDB-lite"/>
    </source>
</evidence>
<feature type="domain" description="BAH" evidence="8">
    <location>
        <begin position="291"/>
        <end position="409"/>
    </location>
</feature>
<dbReference type="Gene3D" id="3.30.40.10">
    <property type="entry name" value="Zinc/RING finger domain, C3HC4 (zinc finger)"/>
    <property type="match status" value="3"/>
</dbReference>
<keyword evidence="3" id="KW-0862">Zinc</keyword>
<gene>
    <name evidence="11" type="ORF">K504DRAFT_383392</name>
</gene>
<feature type="compositionally biased region" description="Low complexity" evidence="6">
    <location>
        <begin position="992"/>
        <end position="1008"/>
    </location>
</feature>
<feature type="region of interest" description="Disordered" evidence="6">
    <location>
        <begin position="957"/>
        <end position="1032"/>
    </location>
</feature>
<evidence type="ECO:0000256" key="5">
    <source>
        <dbReference type="PROSITE-ProRule" id="PRU00146"/>
    </source>
</evidence>
<feature type="domain" description="PHD-type" evidence="7">
    <location>
        <begin position="1039"/>
        <end position="1085"/>
    </location>
</feature>
<dbReference type="OrthoDB" id="336088at2759"/>
<proteinExistence type="predicted"/>
<feature type="region of interest" description="Disordered" evidence="6">
    <location>
        <begin position="1110"/>
        <end position="1132"/>
    </location>
</feature>
<accession>A0A6G1K4I2</accession>
<dbReference type="PROSITE" id="PS50016">
    <property type="entry name" value="ZF_PHD_2"/>
    <property type="match status" value="1"/>
</dbReference>
<dbReference type="SMART" id="SM00249">
    <property type="entry name" value="PHD"/>
    <property type="match status" value="3"/>
</dbReference>
<dbReference type="PROSITE" id="PS51805">
    <property type="entry name" value="EPHD"/>
    <property type="match status" value="1"/>
</dbReference>
<dbReference type="CDD" id="cd15571">
    <property type="entry name" value="ePHD"/>
    <property type="match status" value="1"/>
</dbReference>
<feature type="domain" description="PHD-type" evidence="10">
    <location>
        <begin position="1137"/>
        <end position="1272"/>
    </location>
</feature>
<dbReference type="Pfam" id="PF13832">
    <property type="entry name" value="zf-HC5HC2H_2"/>
    <property type="match status" value="1"/>
</dbReference>
<feature type="compositionally biased region" description="Basic and acidic residues" evidence="6">
    <location>
        <begin position="1009"/>
        <end position="1018"/>
    </location>
</feature>
<dbReference type="Gene3D" id="2.30.30.490">
    <property type="match status" value="1"/>
</dbReference>
<dbReference type="Pfam" id="PF13831">
    <property type="entry name" value="PHD_2"/>
    <property type="match status" value="1"/>
</dbReference>
<feature type="region of interest" description="Disordered" evidence="6">
    <location>
        <begin position="1487"/>
        <end position="1658"/>
    </location>
</feature>
<name>A0A6G1K4I2_9PLEO</name>
<feature type="region of interest" description="Disordered" evidence="6">
    <location>
        <begin position="506"/>
        <end position="548"/>
    </location>
</feature>
<feature type="compositionally biased region" description="Basic and acidic residues" evidence="6">
    <location>
        <begin position="1120"/>
        <end position="1132"/>
    </location>
</feature>
<dbReference type="InterPro" id="IPR000949">
    <property type="entry name" value="ELM2_dom"/>
</dbReference>
<dbReference type="InterPro" id="IPR011011">
    <property type="entry name" value="Znf_FYVE_PHD"/>
</dbReference>
<protein>
    <recommendedName>
        <fullName evidence="13">BAH-domain-containing protein</fullName>
    </recommendedName>
</protein>
<evidence type="ECO:0000313" key="12">
    <source>
        <dbReference type="Proteomes" id="UP000799428"/>
    </source>
</evidence>
<feature type="region of interest" description="Disordered" evidence="6">
    <location>
        <begin position="1403"/>
        <end position="1430"/>
    </location>
</feature>
<dbReference type="Pfam" id="PF01426">
    <property type="entry name" value="BAH"/>
    <property type="match status" value="1"/>
</dbReference>
<reference evidence="11" key="1">
    <citation type="journal article" date="2020" name="Stud. Mycol.">
        <title>101 Dothideomycetes genomes: a test case for predicting lifestyles and emergence of pathogens.</title>
        <authorList>
            <person name="Haridas S."/>
            <person name="Albert R."/>
            <person name="Binder M."/>
            <person name="Bloem J."/>
            <person name="Labutti K."/>
            <person name="Salamov A."/>
            <person name="Andreopoulos B."/>
            <person name="Baker S."/>
            <person name="Barry K."/>
            <person name="Bills G."/>
            <person name="Bluhm B."/>
            <person name="Cannon C."/>
            <person name="Castanera R."/>
            <person name="Culley D."/>
            <person name="Daum C."/>
            <person name="Ezra D."/>
            <person name="Gonzalez J."/>
            <person name="Henrissat B."/>
            <person name="Kuo A."/>
            <person name="Liang C."/>
            <person name="Lipzen A."/>
            <person name="Lutzoni F."/>
            <person name="Magnuson J."/>
            <person name="Mondo S."/>
            <person name="Nolan M."/>
            <person name="Ohm R."/>
            <person name="Pangilinan J."/>
            <person name="Park H.-J."/>
            <person name="Ramirez L."/>
            <person name="Alfaro M."/>
            <person name="Sun H."/>
            <person name="Tritt A."/>
            <person name="Yoshinaga Y."/>
            <person name="Zwiers L.-H."/>
            <person name="Turgeon B."/>
            <person name="Goodwin S."/>
            <person name="Spatafora J."/>
            <person name="Crous P."/>
            <person name="Grigoriev I."/>
        </authorList>
    </citation>
    <scope>NUCLEOTIDE SEQUENCE</scope>
    <source>
        <strain evidence="11">CBS 279.74</strain>
    </source>
</reference>
<keyword evidence="1" id="KW-0479">Metal-binding</keyword>
<dbReference type="GO" id="GO:0048189">
    <property type="term" value="C:Lid2 complex"/>
    <property type="evidence" value="ECO:0007669"/>
    <property type="project" value="TreeGrafter"/>
</dbReference>